<keyword evidence="2" id="KW-0472">Membrane</keyword>
<sequence length="370" mass="42282">MTLGEQEVMNRKSQLPLPSEHDRKYRLLTTITVELLVIGINFAALNIYLHFWIIAYFLCFASVIAIGNLILLKKKYSIILCGHVLNSLCLLVMTVGNLCLGGISSSYFGWFYLSPILAAATIGLEGLIFYSLLSASIVLIFVYQYISPVYQVPAEYLLYIENINHIFIFLLTITILYNLLKENKLYETVLREQNFLLKADKQKFHYLSNHDSLTNLPNRSYFNTHLQKILDLAVSTQNTVTLFFMDLDGFKKINDKYGHDVGDILLLQVGKRLKNCFRANDIIARLGGDEFTAVITYKPNESISDTIIKRIKQEFSEPFHIKNLDLNCTISIGTAIFPDDATNAENLLKLADNNMYKNKKIKTKHNKHSQ</sequence>
<evidence type="ECO:0000313" key="4">
    <source>
        <dbReference type="EMBL" id="KTD37484.1"/>
    </source>
</evidence>
<dbReference type="InterPro" id="IPR029787">
    <property type="entry name" value="Nucleotide_cyclase"/>
</dbReference>
<dbReference type="EMBL" id="UGOG01000001">
    <property type="protein sequence ID" value="STX61546.1"/>
    <property type="molecule type" value="Genomic_DNA"/>
</dbReference>
<dbReference type="Gene3D" id="3.30.70.270">
    <property type="match status" value="1"/>
</dbReference>
<dbReference type="Proteomes" id="UP000254040">
    <property type="component" value="Unassembled WGS sequence"/>
</dbReference>
<evidence type="ECO:0000259" key="3">
    <source>
        <dbReference type="PROSITE" id="PS50887"/>
    </source>
</evidence>
<keyword evidence="6" id="KW-1185">Reference proteome</keyword>
<evidence type="ECO:0000313" key="6">
    <source>
        <dbReference type="Proteomes" id="UP000054985"/>
    </source>
</evidence>
<accession>A0A378JSW0</accession>
<dbReference type="CDD" id="cd01949">
    <property type="entry name" value="GGDEF"/>
    <property type="match status" value="1"/>
</dbReference>
<dbReference type="InterPro" id="IPR043128">
    <property type="entry name" value="Rev_trsase/Diguanyl_cyclase"/>
</dbReference>
<dbReference type="RefSeq" id="WP_028383129.1">
    <property type="nucleotide sequence ID" value="NZ_CAAAJG010000007.1"/>
</dbReference>
<keyword evidence="2" id="KW-0812">Transmembrane</keyword>
<dbReference type="InterPro" id="IPR052163">
    <property type="entry name" value="DGC-Regulatory_Protein"/>
</dbReference>
<proteinExistence type="predicted"/>
<dbReference type="GO" id="GO:0052621">
    <property type="term" value="F:diguanylate cyclase activity"/>
    <property type="evidence" value="ECO:0007669"/>
    <property type="project" value="UniProtKB-EC"/>
</dbReference>
<keyword evidence="5" id="KW-0808">Transferase</keyword>
<evidence type="ECO:0000313" key="7">
    <source>
        <dbReference type="Proteomes" id="UP000254040"/>
    </source>
</evidence>
<dbReference type="PANTHER" id="PTHR46663">
    <property type="entry name" value="DIGUANYLATE CYCLASE DGCT-RELATED"/>
    <property type="match status" value="1"/>
</dbReference>
<reference evidence="4 6" key="1">
    <citation type="submission" date="2015-11" db="EMBL/GenBank/DDBJ databases">
        <title>Genomic analysis of 38 Legionella species identifies large and diverse effector repertoires.</title>
        <authorList>
            <person name="Burstein D."/>
            <person name="Amaro F."/>
            <person name="Zusman T."/>
            <person name="Lifshitz Z."/>
            <person name="Cohen O."/>
            <person name="Gilbert J.A."/>
            <person name="Pupko T."/>
            <person name="Shuman H.A."/>
            <person name="Segal G."/>
        </authorList>
    </citation>
    <scope>NUCLEOTIDE SEQUENCE [LARGE SCALE GENOMIC DNA]</scope>
    <source>
        <strain evidence="4 6">ATCC 43877</strain>
    </source>
</reference>
<dbReference type="Pfam" id="PF00990">
    <property type="entry name" value="GGDEF"/>
    <property type="match status" value="1"/>
</dbReference>
<comment type="cofactor">
    <cofactor evidence="1">
        <name>Mg(2+)</name>
        <dbReference type="ChEBI" id="CHEBI:18420"/>
    </cofactor>
</comment>
<dbReference type="STRING" id="39962.Lmor_0347"/>
<dbReference type="NCBIfam" id="TIGR00254">
    <property type="entry name" value="GGDEF"/>
    <property type="match status" value="1"/>
</dbReference>
<protein>
    <submittedName>
        <fullName evidence="4">GGDEF/EAL domain-containing sensory box protein</fullName>
    </submittedName>
    <submittedName>
        <fullName evidence="5">Sensory box protein, EAL domain, GGDEF domain, signal transduction protein</fullName>
        <ecNumber evidence="5">2.7.7.65</ecNumber>
    </submittedName>
</protein>
<feature type="domain" description="GGDEF" evidence="3">
    <location>
        <begin position="238"/>
        <end position="370"/>
    </location>
</feature>
<dbReference type="InterPro" id="IPR000160">
    <property type="entry name" value="GGDEF_dom"/>
</dbReference>
<reference evidence="5 7" key="2">
    <citation type="submission" date="2018-06" db="EMBL/GenBank/DDBJ databases">
        <authorList>
            <consortium name="Pathogen Informatics"/>
            <person name="Doyle S."/>
        </authorList>
    </citation>
    <scope>NUCLEOTIDE SEQUENCE [LARGE SCALE GENOMIC DNA]</scope>
    <source>
        <strain evidence="5 7">NCTC12239</strain>
    </source>
</reference>
<dbReference type="OrthoDB" id="9812358at2"/>
<dbReference type="Proteomes" id="UP000054985">
    <property type="component" value="Unassembled WGS sequence"/>
</dbReference>
<feature type="transmembrane region" description="Helical" evidence="2">
    <location>
        <begin position="127"/>
        <end position="146"/>
    </location>
</feature>
<dbReference type="EC" id="2.7.7.65" evidence="5"/>
<name>A0A378JSW0_9GAMM</name>
<evidence type="ECO:0000313" key="5">
    <source>
        <dbReference type="EMBL" id="STX61546.1"/>
    </source>
</evidence>
<keyword evidence="5" id="KW-0548">Nucleotidyltransferase</keyword>
<dbReference type="PROSITE" id="PS50887">
    <property type="entry name" value="GGDEF"/>
    <property type="match status" value="1"/>
</dbReference>
<organism evidence="5 7">
    <name type="scientific">Legionella moravica</name>
    <dbReference type="NCBI Taxonomy" id="39962"/>
    <lineage>
        <taxon>Bacteria</taxon>
        <taxon>Pseudomonadati</taxon>
        <taxon>Pseudomonadota</taxon>
        <taxon>Gammaproteobacteria</taxon>
        <taxon>Legionellales</taxon>
        <taxon>Legionellaceae</taxon>
        <taxon>Legionella</taxon>
    </lineage>
</organism>
<feature type="transmembrane region" description="Helical" evidence="2">
    <location>
        <begin position="25"/>
        <end position="45"/>
    </location>
</feature>
<dbReference type="EMBL" id="LNYN01000012">
    <property type="protein sequence ID" value="KTD37484.1"/>
    <property type="molecule type" value="Genomic_DNA"/>
</dbReference>
<dbReference type="AlphaFoldDB" id="A0A378JSW0"/>
<dbReference type="PANTHER" id="PTHR46663:SF2">
    <property type="entry name" value="GGDEF DOMAIN-CONTAINING PROTEIN"/>
    <property type="match status" value="1"/>
</dbReference>
<dbReference type="SUPFAM" id="SSF55073">
    <property type="entry name" value="Nucleotide cyclase"/>
    <property type="match status" value="1"/>
</dbReference>
<dbReference type="SMART" id="SM00267">
    <property type="entry name" value="GGDEF"/>
    <property type="match status" value="1"/>
</dbReference>
<feature type="transmembrane region" description="Helical" evidence="2">
    <location>
        <begin position="84"/>
        <end position="107"/>
    </location>
</feature>
<keyword evidence="2" id="KW-1133">Transmembrane helix</keyword>
<evidence type="ECO:0000256" key="1">
    <source>
        <dbReference type="ARBA" id="ARBA00001946"/>
    </source>
</evidence>
<feature type="transmembrane region" description="Helical" evidence="2">
    <location>
        <begin position="51"/>
        <end position="72"/>
    </location>
</feature>
<evidence type="ECO:0000256" key="2">
    <source>
        <dbReference type="SAM" id="Phobius"/>
    </source>
</evidence>
<feature type="transmembrane region" description="Helical" evidence="2">
    <location>
        <begin position="158"/>
        <end position="180"/>
    </location>
</feature>
<gene>
    <name evidence="5" type="primary">yeaP</name>
    <name evidence="4" type="ORF">Lmor_0347</name>
    <name evidence="5" type="ORF">NCTC12239_00462</name>
</gene>
<dbReference type="FunFam" id="3.30.70.270:FF:000001">
    <property type="entry name" value="Diguanylate cyclase domain protein"/>
    <property type="match status" value="1"/>
</dbReference>